<evidence type="ECO:0000313" key="2">
    <source>
        <dbReference type="EMBL" id="PNC20377.1"/>
    </source>
</evidence>
<dbReference type="Pfam" id="PF00483">
    <property type="entry name" value="NTP_transferase"/>
    <property type="match status" value="1"/>
</dbReference>
<dbReference type="InterPro" id="IPR005835">
    <property type="entry name" value="NTP_transferase_dom"/>
</dbReference>
<protein>
    <recommendedName>
        <fullName evidence="1">Nucleotidyl transferase domain-containing protein</fullName>
    </recommendedName>
</protein>
<evidence type="ECO:0000259" key="1">
    <source>
        <dbReference type="Pfam" id="PF00483"/>
    </source>
</evidence>
<dbReference type="RefSeq" id="WP_102711601.1">
    <property type="nucleotide sequence ID" value="NZ_PJKA01000002.1"/>
</dbReference>
<dbReference type="InterPro" id="IPR050486">
    <property type="entry name" value="Mannose-1P_guanyltransferase"/>
</dbReference>
<feature type="domain" description="Nucleotidyl transferase" evidence="1">
    <location>
        <begin position="12"/>
        <end position="236"/>
    </location>
</feature>
<dbReference type="Gene3D" id="3.90.550.10">
    <property type="entry name" value="Spore Coat Polysaccharide Biosynthesis Protein SpsA, Chain A"/>
    <property type="match status" value="1"/>
</dbReference>
<evidence type="ECO:0000313" key="3">
    <source>
        <dbReference type="Proteomes" id="UP000236000"/>
    </source>
</evidence>
<proteinExistence type="predicted"/>
<dbReference type="AlphaFoldDB" id="A0A2N8HH68"/>
<dbReference type="EMBL" id="PJKA01000002">
    <property type="protein sequence ID" value="PNC20377.1"/>
    <property type="molecule type" value="Genomic_DNA"/>
</dbReference>
<dbReference type="Gene3D" id="2.160.10.10">
    <property type="entry name" value="Hexapeptide repeat proteins"/>
    <property type="match status" value="1"/>
</dbReference>
<gene>
    <name evidence="2" type="ORF">CXU22_00935</name>
</gene>
<dbReference type="PANTHER" id="PTHR22572">
    <property type="entry name" value="SUGAR-1-PHOSPHATE GUANYL TRANSFERASE"/>
    <property type="match status" value="1"/>
</dbReference>
<name>A0A2N8HH68_9BACT</name>
<comment type="caution">
    <text evidence="2">The sequence shown here is derived from an EMBL/GenBank/DDBJ whole genome shotgun (WGS) entry which is preliminary data.</text>
</comment>
<dbReference type="CDD" id="cd06422">
    <property type="entry name" value="NTP_transferase_like_1"/>
    <property type="match status" value="1"/>
</dbReference>
<dbReference type="SUPFAM" id="SSF53448">
    <property type="entry name" value="Nucleotide-diphospho-sugar transferases"/>
    <property type="match status" value="1"/>
</dbReference>
<reference evidence="2 3" key="1">
    <citation type="journal article" date="2017" name="BMC Genomics">
        <title>Genome sequencing of 39 Akkermansia muciniphila isolates reveals its population structure, genomic and functional diverisity, and global distribution in mammalian gut microbiotas.</title>
        <authorList>
            <person name="Guo X."/>
            <person name="Li S."/>
            <person name="Zhang J."/>
            <person name="Wu F."/>
            <person name="Li X."/>
            <person name="Wu D."/>
            <person name="Zhang M."/>
            <person name="Ou Z."/>
            <person name="Jie Z."/>
            <person name="Yan Q."/>
            <person name="Li P."/>
            <person name="Yi J."/>
            <person name="Peng Y."/>
        </authorList>
    </citation>
    <scope>NUCLEOTIDE SEQUENCE [LARGE SCALE GENOMIC DNA]</scope>
    <source>
        <strain evidence="2 3">GP24</strain>
    </source>
</reference>
<dbReference type="OrthoDB" id="9801899at2"/>
<accession>A0A2N8HH68</accession>
<sequence>MHITAGSGISRAFILGAGLGTRLRPLTNVLPKPLIPFFHEPLVLHSMRRCYDCGIREFIINTHHLAEAWAQVFPDRSWNGCPVHFSHEAVLLDSGGGVRKIEPWASAEEPLLVMNGDMAATFDLHRLLENHLRTRPAVTLALRTAGDKRNVGFDPSSGLVTDMRHALGRDPGSCQFTGAYCMEPEVFSRIPPHEAVSIIPVFLDYIRRGRLRGVLADDGLWMDMGTPESYIQTHLDFPSPAPRIHPDAEVSPGASVDAASVIGPRAVVEKGCRLRECIVWPGVRVPAGTRAERRIFHLSP</sequence>
<dbReference type="Proteomes" id="UP000236000">
    <property type="component" value="Unassembled WGS sequence"/>
</dbReference>
<organism evidence="2 3">
    <name type="scientific">Akkermansia muciniphila</name>
    <dbReference type="NCBI Taxonomy" id="239935"/>
    <lineage>
        <taxon>Bacteria</taxon>
        <taxon>Pseudomonadati</taxon>
        <taxon>Verrucomicrobiota</taxon>
        <taxon>Verrucomicrobiia</taxon>
        <taxon>Verrucomicrobiales</taxon>
        <taxon>Akkermansiaceae</taxon>
        <taxon>Akkermansia</taxon>
    </lineage>
</organism>
<dbReference type="InterPro" id="IPR029044">
    <property type="entry name" value="Nucleotide-diphossugar_trans"/>
</dbReference>